<keyword evidence="1" id="KW-1133">Transmembrane helix</keyword>
<keyword evidence="1" id="KW-0472">Membrane</keyword>
<accession>A0A285V0Q9</accession>
<proteinExistence type="predicted"/>
<protein>
    <submittedName>
        <fullName evidence="4">Peptidoglycan/LPS O-acetylase OafA/YrhL, contains acyltransferase and SGNH-hydrolase domains</fullName>
    </submittedName>
</protein>
<dbReference type="GO" id="GO:0016787">
    <property type="term" value="F:hydrolase activity"/>
    <property type="evidence" value="ECO:0007669"/>
    <property type="project" value="UniProtKB-KW"/>
</dbReference>
<dbReference type="InterPro" id="IPR050879">
    <property type="entry name" value="Acyltransferase_3"/>
</dbReference>
<dbReference type="OrthoDB" id="3404679at2"/>
<keyword evidence="5" id="KW-1185">Reference proteome</keyword>
<feature type="transmembrane region" description="Helical" evidence="1">
    <location>
        <begin position="239"/>
        <end position="260"/>
    </location>
</feature>
<feature type="transmembrane region" description="Helical" evidence="1">
    <location>
        <begin position="183"/>
        <end position="204"/>
    </location>
</feature>
<keyword evidence="1" id="KW-0812">Transmembrane</keyword>
<gene>
    <name evidence="4" type="ORF">SAMN05660748_1003</name>
</gene>
<evidence type="ECO:0000313" key="5">
    <source>
        <dbReference type="Proteomes" id="UP000219435"/>
    </source>
</evidence>
<dbReference type="GO" id="GO:0016747">
    <property type="term" value="F:acyltransferase activity, transferring groups other than amino-acyl groups"/>
    <property type="evidence" value="ECO:0007669"/>
    <property type="project" value="InterPro"/>
</dbReference>
<evidence type="ECO:0000259" key="2">
    <source>
        <dbReference type="Pfam" id="PF01757"/>
    </source>
</evidence>
<feature type="transmembrane region" description="Helical" evidence="1">
    <location>
        <begin position="266"/>
        <end position="284"/>
    </location>
</feature>
<keyword evidence="4" id="KW-0808">Transferase</keyword>
<dbReference type="InterPro" id="IPR002656">
    <property type="entry name" value="Acyl_transf_3_dom"/>
</dbReference>
<feature type="transmembrane region" description="Helical" evidence="1">
    <location>
        <begin position="296"/>
        <end position="315"/>
    </location>
</feature>
<feature type="transmembrane region" description="Helical" evidence="1">
    <location>
        <begin position="37"/>
        <end position="62"/>
    </location>
</feature>
<dbReference type="GO" id="GO:0016020">
    <property type="term" value="C:membrane"/>
    <property type="evidence" value="ECO:0007669"/>
    <property type="project" value="TreeGrafter"/>
</dbReference>
<dbReference type="Pfam" id="PF01757">
    <property type="entry name" value="Acyl_transf_3"/>
    <property type="match status" value="1"/>
</dbReference>
<feature type="domain" description="SGNH" evidence="3">
    <location>
        <begin position="461"/>
        <end position="694"/>
    </location>
</feature>
<evidence type="ECO:0000256" key="1">
    <source>
        <dbReference type="SAM" id="Phobius"/>
    </source>
</evidence>
<dbReference type="Proteomes" id="UP000219435">
    <property type="component" value="Unassembled WGS sequence"/>
</dbReference>
<dbReference type="GO" id="GO:0009103">
    <property type="term" value="P:lipopolysaccharide biosynthetic process"/>
    <property type="evidence" value="ECO:0007669"/>
    <property type="project" value="TreeGrafter"/>
</dbReference>
<dbReference type="InterPro" id="IPR043968">
    <property type="entry name" value="SGNH"/>
</dbReference>
<feature type="domain" description="Acyltransferase 3" evidence="2">
    <location>
        <begin position="16"/>
        <end position="350"/>
    </location>
</feature>
<dbReference type="Pfam" id="PF19040">
    <property type="entry name" value="SGNH"/>
    <property type="match status" value="1"/>
</dbReference>
<keyword evidence="4" id="KW-0012">Acyltransferase</keyword>
<dbReference type="RefSeq" id="WP_097193834.1">
    <property type="nucleotide sequence ID" value="NZ_OBQI01000001.1"/>
</dbReference>
<feature type="transmembrane region" description="Helical" evidence="1">
    <location>
        <begin position="83"/>
        <end position="102"/>
    </location>
</feature>
<keyword evidence="4" id="KW-0378">Hydrolase</keyword>
<dbReference type="PANTHER" id="PTHR23028:SF53">
    <property type="entry name" value="ACYL_TRANSF_3 DOMAIN-CONTAINING PROTEIN"/>
    <property type="match status" value="1"/>
</dbReference>
<evidence type="ECO:0000259" key="3">
    <source>
        <dbReference type="Pfam" id="PF19040"/>
    </source>
</evidence>
<feature type="transmembrane region" description="Helical" evidence="1">
    <location>
        <begin position="210"/>
        <end position="232"/>
    </location>
</feature>
<sequence>MGIRPEGAPRSNFRGDVEGLRAIAVGLVLLYHADSSLMPGGFIGVDIFFVISGFLITGLLLAEIETTGKISLVGFYGRRAKRLLPAAAVVLTTVAVLSVALLPEIRWTSIGGDIVASAFYVANWRFAQGAVDYLAQDAAASPVQHFWSLAVEEQFYLIWPLLLLAAVALSRRSGRRGRPSTRALMVGLGIVAVPSLVFSVYLTAADPGRAYFVTTTRMWELAVGAAIAILAVQIARIPRVIAAALAWAGLLTVLATGFLLTVEVPFPGSIALVPTLGVAGVIAGGMSAGGLGPARVLGVAPLRLVGALSYSLYLWHWPLLIIAEGTWGELSLSESLAVVIFSALPAYLTYRMVENPLRRSKRLAAQPRRAVGFGALATLAMLNVGMLVVLAAPAVPERYVPSPAALAAAADDDTAPEIGAATLASVPRDDAAGAPTDQVESFVPAAVAARDDIPPVYDLGCHGDQQETKAEACTFGDEDGDFQVALVGDSHAAQWVSPLAQIATERGWSLRTYTKSACPFADVTVMAGQQPYDACATWNRNVQDELTGQAQPDMLITTNSSYLIANGGTSLGSVASAEALKAGLARSWQVVMSAGVRVVALADTPRPGIDIAECVSVNEEQLTKCAISRAEAMGDQAGVHREVAAAVPGVALIDLNDAICPTDSCAAVIGGALVYRDTNHLTDTYARSLAPRLLAELDRVMGSELPAAEGP</sequence>
<feature type="transmembrane region" description="Helical" evidence="1">
    <location>
        <begin position="335"/>
        <end position="353"/>
    </location>
</feature>
<dbReference type="EMBL" id="OBQI01000001">
    <property type="protein sequence ID" value="SOC47745.1"/>
    <property type="molecule type" value="Genomic_DNA"/>
</dbReference>
<evidence type="ECO:0000313" key="4">
    <source>
        <dbReference type="EMBL" id="SOC47745.1"/>
    </source>
</evidence>
<dbReference type="PANTHER" id="PTHR23028">
    <property type="entry name" value="ACETYLTRANSFERASE"/>
    <property type="match status" value="1"/>
</dbReference>
<feature type="transmembrane region" description="Helical" evidence="1">
    <location>
        <begin position="373"/>
        <end position="395"/>
    </location>
</feature>
<name>A0A285V0Q9_9ACTN</name>
<organism evidence="4 5">
    <name type="scientific">Blastococcus aggregatus</name>
    <dbReference type="NCBI Taxonomy" id="38502"/>
    <lineage>
        <taxon>Bacteria</taxon>
        <taxon>Bacillati</taxon>
        <taxon>Actinomycetota</taxon>
        <taxon>Actinomycetes</taxon>
        <taxon>Geodermatophilales</taxon>
        <taxon>Geodermatophilaceae</taxon>
        <taxon>Blastococcus</taxon>
    </lineage>
</organism>
<dbReference type="AlphaFoldDB" id="A0A285V0Q9"/>
<dbReference type="SUPFAM" id="SSF52266">
    <property type="entry name" value="SGNH hydrolase"/>
    <property type="match status" value="1"/>
</dbReference>
<feature type="transmembrane region" description="Helical" evidence="1">
    <location>
        <begin position="154"/>
        <end position="171"/>
    </location>
</feature>
<reference evidence="5" key="1">
    <citation type="submission" date="2017-08" db="EMBL/GenBank/DDBJ databases">
        <authorList>
            <person name="Varghese N."/>
            <person name="Submissions S."/>
        </authorList>
    </citation>
    <scope>NUCLEOTIDE SEQUENCE [LARGE SCALE GENOMIC DNA]</scope>
    <source>
        <strain evidence="5">DSM 4725</strain>
    </source>
</reference>